<dbReference type="PANTHER" id="PTHR24096:SF353">
    <property type="entry name" value="GH16244P-RELATED"/>
    <property type="match status" value="1"/>
</dbReference>
<dbReference type="STRING" id="30066.A0A182VIK9"/>
<organism evidence="5 6">
    <name type="scientific">Anopheles merus</name>
    <name type="common">Mosquito</name>
    <dbReference type="NCBI Taxonomy" id="30066"/>
    <lineage>
        <taxon>Eukaryota</taxon>
        <taxon>Metazoa</taxon>
        <taxon>Ecdysozoa</taxon>
        <taxon>Arthropoda</taxon>
        <taxon>Hexapoda</taxon>
        <taxon>Insecta</taxon>
        <taxon>Pterygota</taxon>
        <taxon>Neoptera</taxon>
        <taxon>Endopterygota</taxon>
        <taxon>Diptera</taxon>
        <taxon>Nematocera</taxon>
        <taxon>Culicoidea</taxon>
        <taxon>Culicidae</taxon>
        <taxon>Anophelinae</taxon>
        <taxon>Anopheles</taxon>
    </lineage>
</organism>
<dbReference type="InterPro" id="IPR020845">
    <property type="entry name" value="AMP-binding_CS"/>
</dbReference>
<dbReference type="Pfam" id="PF00501">
    <property type="entry name" value="AMP-binding"/>
    <property type="match status" value="1"/>
</dbReference>
<name>A0A182VIK9_ANOME</name>
<reference evidence="5" key="1">
    <citation type="submission" date="2020-05" db="UniProtKB">
        <authorList>
            <consortium name="EnsemblMetazoa"/>
        </authorList>
    </citation>
    <scope>IDENTIFICATION</scope>
    <source>
        <strain evidence="5">MAF</strain>
    </source>
</reference>
<evidence type="ECO:0000259" key="3">
    <source>
        <dbReference type="Pfam" id="PF00501"/>
    </source>
</evidence>
<dbReference type="GeneID" id="121596717"/>
<dbReference type="InterPro" id="IPR042099">
    <property type="entry name" value="ANL_N_sf"/>
</dbReference>
<dbReference type="GO" id="GO:0005777">
    <property type="term" value="C:peroxisome"/>
    <property type="evidence" value="ECO:0007669"/>
    <property type="project" value="UniProtKB-SubCell"/>
</dbReference>
<dbReference type="InterPro" id="IPR025110">
    <property type="entry name" value="AMP-bd_C"/>
</dbReference>
<keyword evidence="2" id="KW-0576">Peroxisome</keyword>
<dbReference type="InterPro" id="IPR045851">
    <property type="entry name" value="AMP-bd_C_sf"/>
</dbReference>
<dbReference type="FunFam" id="3.40.50.12780:FF:000025">
    <property type="entry name" value="luciferin 4-monooxygenase"/>
    <property type="match status" value="1"/>
</dbReference>
<evidence type="ECO:0000313" key="5">
    <source>
        <dbReference type="EnsemblMetazoa" id="AMEM015580-PA"/>
    </source>
</evidence>
<protein>
    <recommendedName>
        <fullName evidence="7">AMP-dependent synthetase/ligase domain-containing protein</fullName>
    </recommendedName>
</protein>
<dbReference type="PANTHER" id="PTHR24096">
    <property type="entry name" value="LONG-CHAIN-FATTY-ACID--COA LIGASE"/>
    <property type="match status" value="1"/>
</dbReference>
<dbReference type="RefSeq" id="XP_041777841.1">
    <property type="nucleotide sequence ID" value="XM_041921907.1"/>
</dbReference>
<dbReference type="Gene3D" id="3.30.300.30">
    <property type="match status" value="1"/>
</dbReference>
<dbReference type="Proteomes" id="UP000075903">
    <property type="component" value="Unassembled WGS sequence"/>
</dbReference>
<evidence type="ECO:0000259" key="4">
    <source>
        <dbReference type="Pfam" id="PF13193"/>
    </source>
</evidence>
<feature type="domain" description="AMP-dependent synthetase/ligase" evidence="3">
    <location>
        <begin position="73"/>
        <end position="430"/>
    </location>
</feature>
<keyword evidence="6" id="KW-1185">Reference proteome</keyword>
<dbReference type="EnsemblMetazoa" id="AMEM015580-RA">
    <property type="protein sequence ID" value="AMEM015580-PA"/>
    <property type="gene ID" value="AMEM015580"/>
</dbReference>
<proteinExistence type="predicted"/>
<evidence type="ECO:0000256" key="1">
    <source>
        <dbReference type="ARBA" id="ARBA00004275"/>
    </source>
</evidence>
<feature type="domain" description="AMP-binding enzyme C-terminal" evidence="4">
    <location>
        <begin position="481"/>
        <end position="567"/>
    </location>
</feature>
<dbReference type="Pfam" id="PF13193">
    <property type="entry name" value="AMP-binding_C"/>
    <property type="match status" value="1"/>
</dbReference>
<accession>A0A182VIK9</accession>
<dbReference type="GO" id="GO:0046949">
    <property type="term" value="P:fatty-acyl-CoA biosynthetic process"/>
    <property type="evidence" value="ECO:0007669"/>
    <property type="project" value="TreeGrafter"/>
</dbReference>
<dbReference type="SUPFAM" id="SSF56801">
    <property type="entry name" value="Acetyl-CoA synthetase-like"/>
    <property type="match status" value="1"/>
</dbReference>
<dbReference type="Gene3D" id="3.40.50.12780">
    <property type="entry name" value="N-terminal domain of ligase-like"/>
    <property type="match status" value="1"/>
</dbReference>
<evidence type="ECO:0000313" key="6">
    <source>
        <dbReference type="Proteomes" id="UP000075903"/>
    </source>
</evidence>
<dbReference type="InterPro" id="IPR000873">
    <property type="entry name" value="AMP-dep_synth/lig_dom"/>
</dbReference>
<dbReference type="VEuPathDB" id="VectorBase:AMEM015580"/>
<dbReference type="PROSITE" id="PS00455">
    <property type="entry name" value="AMP_BINDING"/>
    <property type="match status" value="1"/>
</dbReference>
<evidence type="ECO:0000256" key="2">
    <source>
        <dbReference type="ARBA" id="ARBA00023140"/>
    </source>
</evidence>
<dbReference type="AlphaFoldDB" id="A0A182VIK9"/>
<sequence>MPTSVKWHSLSLSVPACKRPARQLPVPRPCVSMATQYDPLAGCWRGPDRPPVLNPAANLGQVLLNVLERAGPKPAQLNGDTGYVMSGDELRRRSVRFARRLIGPDRCQQGDVVALMARNSDDVAPVVLGCFLAGVTVSTLDPSFGVEEVEHLLRLTRPRNVIADADALPVVYEAAGRIGLLLAAQQYVLLGEPSAQCLPVADVTTVETDDEDGFVPAYRGDSTTLTAVIVCSSGTTGLPKAVRISHAQLIGPYQRVSQLDRRDTILCFSTLYWISGWQMLMTGLLNGIRRVITTRPATPQLAIELCNRHQVTLLLVTPTMATDIVRTLEASAERLPSIKLFAVGGSTVSKRLREDINQRVLVAGRGRSLVGYGTSETGNIAYELLVRDDSVGFLLPGVTAKITAEDGRPLGPNETGELLVRPAHPFLGYHGDVPATEATLAADGYVRTGDIARFDADGYLYLVDRKREIFKYDGFQIAPTELEDTIAELPGVRYVAVVGLPDPARPYNELATALVVREPYESASAPTGRQVVEHCARTPDGRARPAHKWLRGGVIFVDQLPMTASGKVRRAVAKQLAASLWNPSGPHSSG</sequence>
<dbReference type="KEGG" id="amer:121596717"/>
<comment type="subcellular location">
    <subcellularLocation>
        <location evidence="1">Peroxisome</location>
    </subcellularLocation>
</comment>
<dbReference type="GO" id="GO:0004467">
    <property type="term" value="F:long-chain fatty acid-CoA ligase activity"/>
    <property type="evidence" value="ECO:0007669"/>
    <property type="project" value="TreeGrafter"/>
</dbReference>
<evidence type="ECO:0008006" key="7">
    <source>
        <dbReference type="Google" id="ProtNLM"/>
    </source>
</evidence>
<dbReference type="VEuPathDB" id="VectorBase:AMEM21_009555"/>